<evidence type="ECO:0000313" key="4">
    <source>
        <dbReference type="Proteomes" id="UP000527143"/>
    </source>
</evidence>
<dbReference type="RefSeq" id="WP_246352270.1">
    <property type="nucleotide sequence ID" value="NZ_JACIJF010000004.1"/>
</dbReference>
<keyword evidence="4" id="KW-1185">Reference proteome</keyword>
<organism evidence="3 4">
    <name type="scientific">Sphingomonas xinjiangensis</name>
    <dbReference type="NCBI Taxonomy" id="643568"/>
    <lineage>
        <taxon>Bacteria</taxon>
        <taxon>Pseudomonadati</taxon>
        <taxon>Pseudomonadota</taxon>
        <taxon>Alphaproteobacteria</taxon>
        <taxon>Sphingomonadales</taxon>
        <taxon>Sphingomonadaceae</taxon>
        <taxon>Sphingomonas</taxon>
    </lineage>
</organism>
<feature type="chain" id="PRO_5032674074" evidence="2">
    <location>
        <begin position="29"/>
        <end position="602"/>
    </location>
</feature>
<dbReference type="AlphaFoldDB" id="A0A840YAT8"/>
<evidence type="ECO:0000313" key="3">
    <source>
        <dbReference type="EMBL" id="MBB5710447.1"/>
    </source>
</evidence>
<sequence length="602" mass="62560">MKTSPSKRTRAATLAAVLLAGVAVPAQGQQDRPESLLPPGFDEPVPTPAPAPSPSSAPAAPSAPRAPEIVQPLPAEPAASGESPIANVAAAEVEAADIDWSRYELPDFARHSLARIGATAAGNEAFPANAFGEASGKYLQTLMRRLDAPVASRWASILLRRALMSPIDTPAGVNGADFAAERAWVLLRMGEAVAARSVVEDVDTDNYTASLYEIAMQAAMANGDPAALCPVVDKGAAAIPQRGWALARAMCAGLAGKPTEAGQLLRQARWGTSQGDIDSLLAEKVLGTGAQGRRAVTIEWAGVPQLTAWRWGLATATRVEVPAWLYRSAGPNVRYWQALAPNIDAAQRAPAAELAATAGVFSNAGLVDLYSEIEQGGDGAEEIAGVARNLRVAYTATSANARVKALRALWDEAETPRTRYARLILTARAAAWVPADAKLGEADRLVASMLSAGLDGAAMEWRSVVTPGGEGWALLTLADPVGVGAVSAGDVEGFANTASRRKGQMLLAGLAGLGRMRPGDAQSAAAELDVAIGGSNAWTRAIDEAGQRGDTGMVVLLAAVGMQSPNWDWVTPEALFHIVASLRAAGMVNYARMIAVEAVTRA</sequence>
<dbReference type="EMBL" id="JACIJF010000004">
    <property type="protein sequence ID" value="MBB5710447.1"/>
    <property type="molecule type" value="Genomic_DNA"/>
</dbReference>
<proteinExistence type="predicted"/>
<comment type="caution">
    <text evidence="3">The sequence shown here is derived from an EMBL/GenBank/DDBJ whole genome shotgun (WGS) entry which is preliminary data.</text>
</comment>
<feature type="compositionally biased region" description="Low complexity" evidence="1">
    <location>
        <begin position="56"/>
        <end position="67"/>
    </location>
</feature>
<dbReference type="Proteomes" id="UP000527143">
    <property type="component" value="Unassembled WGS sequence"/>
</dbReference>
<feature type="signal peptide" evidence="2">
    <location>
        <begin position="1"/>
        <end position="28"/>
    </location>
</feature>
<evidence type="ECO:0000256" key="2">
    <source>
        <dbReference type="SAM" id="SignalP"/>
    </source>
</evidence>
<name>A0A840YAT8_9SPHN</name>
<evidence type="ECO:0000256" key="1">
    <source>
        <dbReference type="SAM" id="MobiDB-lite"/>
    </source>
</evidence>
<keyword evidence="2" id="KW-0732">Signal</keyword>
<protein>
    <submittedName>
        <fullName evidence="3">Uncharacterized protein</fullName>
    </submittedName>
</protein>
<reference evidence="3 4" key="1">
    <citation type="submission" date="2020-08" db="EMBL/GenBank/DDBJ databases">
        <title>Genomic Encyclopedia of Type Strains, Phase IV (KMG-IV): sequencing the most valuable type-strain genomes for metagenomic binning, comparative biology and taxonomic classification.</title>
        <authorList>
            <person name="Goeker M."/>
        </authorList>
    </citation>
    <scope>NUCLEOTIDE SEQUENCE [LARGE SCALE GENOMIC DNA]</scope>
    <source>
        <strain evidence="3 4">DSM 26736</strain>
    </source>
</reference>
<feature type="region of interest" description="Disordered" evidence="1">
    <location>
        <begin position="25"/>
        <end position="67"/>
    </location>
</feature>
<feature type="compositionally biased region" description="Pro residues" evidence="1">
    <location>
        <begin position="45"/>
        <end position="55"/>
    </location>
</feature>
<gene>
    <name evidence="3" type="ORF">FHT02_001678</name>
</gene>
<accession>A0A840YAT8</accession>